<reference evidence="2 3" key="1">
    <citation type="journal article" date="2014" name="PLoS Genet.">
        <title>The Genome of Spironucleus salmonicida Highlights a Fish Pathogen Adapted to Fluctuating Environments.</title>
        <authorList>
            <person name="Xu F."/>
            <person name="Jerlstrom-Hultqvist J."/>
            <person name="Einarsson E."/>
            <person name="Astvaldsson A."/>
            <person name="Svard S.G."/>
            <person name="Andersson J.O."/>
        </authorList>
    </citation>
    <scope>NUCLEOTIDE SEQUENCE</scope>
    <source>
        <strain evidence="3">ATCC 50377</strain>
    </source>
</reference>
<evidence type="ECO:0000313" key="3">
    <source>
        <dbReference type="EMBL" id="KAH0572461.1"/>
    </source>
</evidence>
<reference evidence="3" key="2">
    <citation type="submission" date="2020-12" db="EMBL/GenBank/DDBJ databases">
        <title>New Spironucleus salmonicida genome in near-complete chromosomes.</title>
        <authorList>
            <person name="Xu F."/>
            <person name="Kurt Z."/>
            <person name="Jimenez-Gonzalez A."/>
            <person name="Astvaldsson A."/>
            <person name="Andersson J.O."/>
            <person name="Svard S.G."/>
        </authorList>
    </citation>
    <scope>NUCLEOTIDE SEQUENCE</scope>
    <source>
        <strain evidence="3">ATCC 50377</strain>
    </source>
</reference>
<accession>V6LIY2</accession>
<keyword evidence="1" id="KW-1133">Transmembrane helix</keyword>
<dbReference type="VEuPathDB" id="GiardiaDB:SS50377_24572"/>
<evidence type="ECO:0000313" key="2">
    <source>
        <dbReference type="EMBL" id="EST44570.1"/>
    </source>
</evidence>
<dbReference type="AlphaFoldDB" id="V6LIY2"/>
<sequence>MTTIQQFEPVTFESLSMVYQRSPQPIYDIPFSIDKLTIISGIILTILCSIFAVRTGKYNRILNTPVSIVLSASIAFSGTIFMFCSLILSGKVL</sequence>
<feature type="transmembrane region" description="Helical" evidence="1">
    <location>
        <begin position="36"/>
        <end position="53"/>
    </location>
</feature>
<proteinExistence type="predicted"/>
<feature type="transmembrane region" description="Helical" evidence="1">
    <location>
        <begin position="65"/>
        <end position="88"/>
    </location>
</feature>
<name>V6LIY2_9EUKA</name>
<keyword evidence="1" id="KW-0472">Membrane</keyword>
<organism evidence="2">
    <name type="scientific">Spironucleus salmonicida</name>
    <dbReference type="NCBI Taxonomy" id="348837"/>
    <lineage>
        <taxon>Eukaryota</taxon>
        <taxon>Metamonada</taxon>
        <taxon>Diplomonadida</taxon>
        <taxon>Hexamitidae</taxon>
        <taxon>Hexamitinae</taxon>
        <taxon>Spironucleus</taxon>
    </lineage>
</organism>
<dbReference type="EMBL" id="KI546115">
    <property type="protein sequence ID" value="EST44570.1"/>
    <property type="molecule type" value="Genomic_DNA"/>
</dbReference>
<evidence type="ECO:0000256" key="1">
    <source>
        <dbReference type="SAM" id="Phobius"/>
    </source>
</evidence>
<dbReference type="EMBL" id="AUWU02000005">
    <property type="protein sequence ID" value="KAH0572461.1"/>
    <property type="molecule type" value="Genomic_DNA"/>
</dbReference>
<protein>
    <submittedName>
        <fullName evidence="2">Transmembrane domain-containing protein</fullName>
    </submittedName>
</protein>
<evidence type="ECO:0000313" key="4">
    <source>
        <dbReference type="Proteomes" id="UP000018208"/>
    </source>
</evidence>
<gene>
    <name evidence="2" type="ORF">SS50377_15572</name>
    <name evidence="3" type="ORF">SS50377_24572</name>
</gene>
<dbReference type="Proteomes" id="UP000018208">
    <property type="component" value="Unassembled WGS sequence"/>
</dbReference>
<keyword evidence="4" id="KW-1185">Reference proteome</keyword>
<keyword evidence="1 2" id="KW-0812">Transmembrane</keyword>